<dbReference type="EMBL" id="CP047423">
    <property type="protein sequence ID" value="QPD05844.1"/>
    <property type="molecule type" value="Genomic_DNA"/>
</dbReference>
<dbReference type="InterPro" id="IPR036458">
    <property type="entry name" value="Na:dicarbo_symporter_sf"/>
</dbReference>
<evidence type="ECO:0000256" key="6">
    <source>
        <dbReference type="SAM" id="MobiDB-lite"/>
    </source>
</evidence>
<name>A0A7S8FHD0_9BACT</name>
<feature type="transmembrane region" description="Helical" evidence="7">
    <location>
        <begin position="355"/>
        <end position="372"/>
    </location>
</feature>
<dbReference type="Gene3D" id="1.10.3860.10">
    <property type="entry name" value="Sodium:dicarboxylate symporter"/>
    <property type="match status" value="1"/>
</dbReference>
<dbReference type="InterPro" id="IPR050746">
    <property type="entry name" value="DAACS"/>
</dbReference>
<organism evidence="8 9">
    <name type="scientific">Candidatus Nitrospira kreftii</name>
    <dbReference type="NCBI Taxonomy" id="2652173"/>
    <lineage>
        <taxon>Bacteria</taxon>
        <taxon>Pseudomonadati</taxon>
        <taxon>Nitrospirota</taxon>
        <taxon>Nitrospiria</taxon>
        <taxon>Nitrospirales</taxon>
        <taxon>Nitrospiraceae</taxon>
        <taxon>Nitrospira</taxon>
    </lineage>
</organism>
<evidence type="ECO:0000256" key="5">
    <source>
        <dbReference type="ARBA" id="ARBA00023136"/>
    </source>
</evidence>
<dbReference type="PANTHER" id="PTHR11958:SF63">
    <property type="entry name" value="AMINO ACID TRANSPORTER"/>
    <property type="match status" value="1"/>
</dbReference>
<feature type="transmembrane region" description="Helical" evidence="7">
    <location>
        <begin position="244"/>
        <end position="264"/>
    </location>
</feature>
<protein>
    <submittedName>
        <fullName evidence="8">Sodium:dicarboxylate symporter</fullName>
    </submittedName>
</protein>
<dbReference type="GO" id="GO:0005313">
    <property type="term" value="F:L-glutamate transmembrane transporter activity"/>
    <property type="evidence" value="ECO:0007669"/>
    <property type="project" value="TreeGrafter"/>
</dbReference>
<dbReference type="SUPFAM" id="SSF118215">
    <property type="entry name" value="Proton glutamate symport protein"/>
    <property type="match status" value="1"/>
</dbReference>
<keyword evidence="3 7" id="KW-0812">Transmembrane</keyword>
<dbReference type="AlphaFoldDB" id="A0A7S8FHD0"/>
<sequence>MSIYSMGAEGSEPELVDNHASTESTTDSAKSSLLAWWQGIPLYARIVIALVLGVIVGLMLGSQAAVLAVPGKLVLRLLGALAPALILAAIVHTFMTTQLGGPLAARLPKLLLLNTLVAITVGLAVANVIQPGHGAGLSPPTVHDETTQSANPLSLFLENVPKSLLGPLGDDGKVIGVIFVAVAFGMALRKERERPLGTMGHLVELFLESLITILHWIIAVVPLAVFGIVASIVGTEGFAPFKALGMFVLSVLLALAIQAGYYLLRIRFGSWVRPGALLRGGRDPLVMAFSTASSTATMPVTYAALKDRVGLREQSASMGALVGANFNNDGTALYEAMAALFIAQMIGMDLSFQQQLLVVLTSIIASVGAAGIPEAGLVTMTMVFTAVGLPVEYIPVLLTVDWFLDRCRTAINVMGDMNVSCLLDGKYKEGAS</sequence>
<dbReference type="GO" id="GO:0005886">
    <property type="term" value="C:plasma membrane"/>
    <property type="evidence" value="ECO:0007669"/>
    <property type="project" value="TreeGrafter"/>
</dbReference>
<evidence type="ECO:0000313" key="9">
    <source>
        <dbReference type="Proteomes" id="UP000593737"/>
    </source>
</evidence>
<dbReference type="Pfam" id="PF00375">
    <property type="entry name" value="SDF"/>
    <property type="match status" value="1"/>
</dbReference>
<reference evidence="8 9" key="1">
    <citation type="journal article" date="2020" name="ISME J.">
        <title>Enrichment and physiological characterization of a novel comammox Nitrospira indicates ammonium inhibition of complete nitrification.</title>
        <authorList>
            <person name="Sakoula D."/>
            <person name="Koch H."/>
            <person name="Frank J."/>
            <person name="Jetten M.S.M."/>
            <person name="van Kessel M.A.H.J."/>
            <person name="Lucker S."/>
        </authorList>
    </citation>
    <scope>NUCLEOTIDE SEQUENCE [LARGE SCALE GENOMIC DNA]</scope>
    <source>
        <strain evidence="8">Comreactor17</strain>
    </source>
</reference>
<keyword evidence="5 7" id="KW-0472">Membrane</keyword>
<keyword evidence="4 7" id="KW-1133">Transmembrane helix</keyword>
<evidence type="ECO:0000256" key="4">
    <source>
        <dbReference type="ARBA" id="ARBA00022989"/>
    </source>
</evidence>
<feature type="transmembrane region" description="Helical" evidence="7">
    <location>
        <begin position="73"/>
        <end position="95"/>
    </location>
</feature>
<comment type="subcellular location">
    <subcellularLocation>
        <location evidence="1">Membrane</location>
        <topology evidence="1">Multi-pass membrane protein</topology>
    </subcellularLocation>
</comment>
<feature type="transmembrane region" description="Helical" evidence="7">
    <location>
        <begin position="210"/>
        <end position="232"/>
    </location>
</feature>
<proteinExistence type="predicted"/>
<dbReference type="KEGG" id="nkf:Nkreftii_003618"/>
<dbReference type="PRINTS" id="PR00173">
    <property type="entry name" value="EDTRNSPORT"/>
</dbReference>
<feature type="transmembrane region" description="Helical" evidence="7">
    <location>
        <begin position="107"/>
        <end position="129"/>
    </location>
</feature>
<dbReference type="PANTHER" id="PTHR11958">
    <property type="entry name" value="SODIUM/DICARBOXYLATE SYMPORTER-RELATED"/>
    <property type="match status" value="1"/>
</dbReference>
<dbReference type="InterPro" id="IPR001991">
    <property type="entry name" value="Na-dicarboxylate_symporter"/>
</dbReference>
<gene>
    <name evidence="8" type="ORF">Nkreftii_003618</name>
</gene>
<evidence type="ECO:0000256" key="2">
    <source>
        <dbReference type="ARBA" id="ARBA00022448"/>
    </source>
</evidence>
<evidence type="ECO:0000256" key="7">
    <source>
        <dbReference type="SAM" id="Phobius"/>
    </source>
</evidence>
<evidence type="ECO:0000256" key="3">
    <source>
        <dbReference type="ARBA" id="ARBA00022692"/>
    </source>
</evidence>
<evidence type="ECO:0000313" key="8">
    <source>
        <dbReference type="EMBL" id="QPD05844.1"/>
    </source>
</evidence>
<evidence type="ECO:0000256" key="1">
    <source>
        <dbReference type="ARBA" id="ARBA00004141"/>
    </source>
</evidence>
<accession>A0A7S8FHD0</accession>
<dbReference type="GO" id="GO:0015501">
    <property type="term" value="F:glutamate:sodium symporter activity"/>
    <property type="evidence" value="ECO:0007669"/>
    <property type="project" value="TreeGrafter"/>
</dbReference>
<dbReference type="GO" id="GO:0015175">
    <property type="term" value="F:neutral L-amino acid transmembrane transporter activity"/>
    <property type="evidence" value="ECO:0007669"/>
    <property type="project" value="TreeGrafter"/>
</dbReference>
<feature type="transmembrane region" description="Helical" evidence="7">
    <location>
        <begin position="378"/>
        <end position="404"/>
    </location>
</feature>
<feature type="region of interest" description="Disordered" evidence="6">
    <location>
        <begin position="1"/>
        <end position="22"/>
    </location>
</feature>
<keyword evidence="2" id="KW-0813">Transport</keyword>
<feature type="transmembrane region" description="Helical" evidence="7">
    <location>
        <begin position="42"/>
        <end position="61"/>
    </location>
</feature>
<dbReference type="Proteomes" id="UP000593737">
    <property type="component" value="Chromosome"/>
</dbReference>